<feature type="non-terminal residue" evidence="1">
    <location>
        <position position="1"/>
    </location>
</feature>
<sequence length="142" mass="15934">ISRGRKYTENYQSINYQASITIIADRDDGVKEVKEMALSELIMIELHEQDHCRDIIGAEAELKEIKQTEDTTPLKEITTTEIKKQPKNTKKVPANGKYKVASKRCNKCQGFITWDDWSRGSLPIHVDVDGIIAGNGACPKGD</sequence>
<evidence type="ECO:0000313" key="1">
    <source>
        <dbReference type="EMBL" id="KKL09542.1"/>
    </source>
</evidence>
<proteinExistence type="predicted"/>
<name>A0A0F9B6V9_9ZZZZ</name>
<dbReference type="EMBL" id="LAZR01042438">
    <property type="protein sequence ID" value="KKL09542.1"/>
    <property type="molecule type" value="Genomic_DNA"/>
</dbReference>
<gene>
    <name evidence="1" type="ORF">LCGC14_2564870</name>
</gene>
<comment type="caution">
    <text evidence="1">The sequence shown here is derived from an EMBL/GenBank/DDBJ whole genome shotgun (WGS) entry which is preliminary data.</text>
</comment>
<accession>A0A0F9B6V9</accession>
<dbReference type="AlphaFoldDB" id="A0A0F9B6V9"/>
<organism evidence="1">
    <name type="scientific">marine sediment metagenome</name>
    <dbReference type="NCBI Taxonomy" id="412755"/>
    <lineage>
        <taxon>unclassified sequences</taxon>
        <taxon>metagenomes</taxon>
        <taxon>ecological metagenomes</taxon>
    </lineage>
</organism>
<protein>
    <submittedName>
        <fullName evidence="1">Uncharacterized protein</fullName>
    </submittedName>
</protein>
<reference evidence="1" key="1">
    <citation type="journal article" date="2015" name="Nature">
        <title>Complex archaea that bridge the gap between prokaryotes and eukaryotes.</title>
        <authorList>
            <person name="Spang A."/>
            <person name="Saw J.H."/>
            <person name="Jorgensen S.L."/>
            <person name="Zaremba-Niedzwiedzka K."/>
            <person name="Martijn J."/>
            <person name="Lind A.E."/>
            <person name="van Eijk R."/>
            <person name="Schleper C."/>
            <person name="Guy L."/>
            <person name="Ettema T.J."/>
        </authorList>
    </citation>
    <scope>NUCLEOTIDE SEQUENCE</scope>
</reference>